<reference evidence="1 2" key="1">
    <citation type="submission" date="2014-07" db="EMBL/GenBank/DDBJ databases">
        <title>Draft genome of Clostridium celerecrescens 152B isolated from sediments associated with methane hydrate from Krishna Godavari basin.</title>
        <authorList>
            <person name="Honkalas V.S."/>
            <person name="Dabir A.P."/>
            <person name="Arora P."/>
            <person name="Dhakephalkar P.K."/>
        </authorList>
    </citation>
    <scope>NUCLEOTIDE SEQUENCE [LARGE SCALE GENOMIC DNA]</scope>
    <source>
        <strain evidence="1 2">152B</strain>
    </source>
</reference>
<dbReference type="AlphaFoldDB" id="A0A084JFE6"/>
<gene>
    <name evidence="1" type="ORF">IO98_20500</name>
</gene>
<comment type="caution">
    <text evidence="1">The sequence shown here is derived from an EMBL/GenBank/DDBJ whole genome shotgun (WGS) entry which is preliminary data.</text>
</comment>
<accession>A0A084JFE6</accession>
<dbReference type="RefSeq" id="WP_038284109.1">
    <property type="nucleotide sequence ID" value="NZ_JPME01000030.1"/>
</dbReference>
<organism evidence="1 2">
    <name type="scientific">Lacrimispora celerecrescens</name>
    <dbReference type="NCBI Taxonomy" id="29354"/>
    <lineage>
        <taxon>Bacteria</taxon>
        <taxon>Bacillati</taxon>
        <taxon>Bacillota</taxon>
        <taxon>Clostridia</taxon>
        <taxon>Lachnospirales</taxon>
        <taxon>Lachnospiraceae</taxon>
        <taxon>Lacrimispora</taxon>
    </lineage>
</organism>
<name>A0A084JFE6_9FIRM</name>
<evidence type="ECO:0000313" key="1">
    <source>
        <dbReference type="EMBL" id="KEZ87680.1"/>
    </source>
</evidence>
<protein>
    <submittedName>
        <fullName evidence="1">Uncharacterized protein</fullName>
    </submittedName>
</protein>
<sequence>MGALAFIGLLVGLFLWAKESVTPNTPAENTRDLDGIMRDSTIYSLPQPNIPITFYPSKPFI</sequence>
<keyword evidence="2" id="KW-1185">Reference proteome</keyword>
<dbReference type="Proteomes" id="UP000028525">
    <property type="component" value="Unassembled WGS sequence"/>
</dbReference>
<dbReference type="EMBL" id="JPME01000030">
    <property type="protein sequence ID" value="KEZ87680.1"/>
    <property type="molecule type" value="Genomic_DNA"/>
</dbReference>
<evidence type="ECO:0000313" key="2">
    <source>
        <dbReference type="Proteomes" id="UP000028525"/>
    </source>
</evidence>
<proteinExistence type="predicted"/>